<dbReference type="SMART" id="SM00387">
    <property type="entry name" value="HATPase_c"/>
    <property type="match status" value="1"/>
</dbReference>
<keyword evidence="4" id="KW-0597">Phosphoprotein</keyword>
<keyword evidence="6 11" id="KW-0812">Transmembrane</keyword>
<proteinExistence type="predicted"/>
<dbReference type="PROSITE" id="PS50109">
    <property type="entry name" value="HIS_KIN"/>
    <property type="match status" value="1"/>
</dbReference>
<accession>A0A2B8B8V3</accession>
<gene>
    <name evidence="15" type="ORF">CRT60_31720</name>
</gene>
<dbReference type="Pfam" id="PF00512">
    <property type="entry name" value="HisKA"/>
    <property type="match status" value="1"/>
</dbReference>
<comment type="catalytic activity">
    <reaction evidence="1">
        <text>ATP + protein L-histidine = ADP + protein N-phospho-L-histidine.</text>
        <dbReference type="EC" id="2.7.13.3"/>
    </reaction>
</comment>
<protein>
    <recommendedName>
        <fullName evidence="3">histidine kinase</fullName>
        <ecNumber evidence="3">2.7.13.3</ecNumber>
    </recommendedName>
</protein>
<dbReference type="Pfam" id="PF03924">
    <property type="entry name" value="CHASE"/>
    <property type="match status" value="1"/>
</dbReference>
<dbReference type="Proteomes" id="UP000225379">
    <property type="component" value="Unassembled WGS sequence"/>
</dbReference>
<dbReference type="AlphaFoldDB" id="A0A2B8B8V3"/>
<evidence type="ECO:0000313" key="16">
    <source>
        <dbReference type="Proteomes" id="UP000225379"/>
    </source>
</evidence>
<dbReference type="SUPFAM" id="SSF55874">
    <property type="entry name" value="ATPase domain of HSP90 chaperone/DNA topoisomerase II/histidine kinase"/>
    <property type="match status" value="1"/>
</dbReference>
<dbReference type="GO" id="GO:0000155">
    <property type="term" value="F:phosphorelay sensor kinase activity"/>
    <property type="evidence" value="ECO:0007669"/>
    <property type="project" value="InterPro"/>
</dbReference>
<keyword evidence="7 15" id="KW-0418">Kinase</keyword>
<dbReference type="PRINTS" id="PR00344">
    <property type="entry name" value="BCTRLSENSOR"/>
</dbReference>
<dbReference type="Gene3D" id="3.30.450.20">
    <property type="entry name" value="PAS domain"/>
    <property type="match status" value="1"/>
</dbReference>
<dbReference type="InterPro" id="IPR004358">
    <property type="entry name" value="Sig_transdc_His_kin-like_C"/>
</dbReference>
<dbReference type="InterPro" id="IPR036890">
    <property type="entry name" value="HATPase_C_sf"/>
</dbReference>
<dbReference type="EC" id="2.7.13.3" evidence="3"/>
<dbReference type="FunFam" id="3.30.565.10:FF:000049">
    <property type="entry name" value="Two-component sensor histidine kinase"/>
    <property type="match status" value="1"/>
</dbReference>
<evidence type="ECO:0000259" key="12">
    <source>
        <dbReference type="PROSITE" id="PS50109"/>
    </source>
</evidence>
<feature type="domain" description="Histidine kinase" evidence="12">
    <location>
        <begin position="533"/>
        <end position="751"/>
    </location>
</feature>
<dbReference type="CDD" id="cd00075">
    <property type="entry name" value="HATPase"/>
    <property type="match status" value="1"/>
</dbReference>
<dbReference type="CDD" id="cd00082">
    <property type="entry name" value="HisKA"/>
    <property type="match status" value="1"/>
</dbReference>
<sequence>MNRRYREGGRTGKLAVIVIAGMFLSFSAFLMIRSATRGAELALADRQAIQLHDQLKSDFEDQSVLLRALSGPMAGPAPVTEASFASAVEPLLPLYPNLHAVAWARRIADRDVPLLERAMRAAGHSSFAVRTAGGGESAESDGGAGGSSAGQLAAARFVTVLAEPRSAAGLVGLDMATLPGQRDVLARSCTANRIVAAGGEPLRYELGRRSVLIYLPVYSREVDPDDGRPYAGGRLVCDVLTGFLWTSFDVGQLLRDSVRRVGLSVGDAYLLEPPGQTASGPSRLLASEGAIGRPGELPHPPVDALTLEQLTGPAAPYAIVRDIAYGGRVWRLYVVPTPARLFSVEDRLAWTMLIGGLLLTAGGAAYVLREGRTRRLLQTEARARAAMARALRESEERFRMALRYSKVTLFSQDRDLRHLWIYCPRMDLNPERMIGRTDGDLFPPEEAARTVALKRSVMESGVGTRCELELTYCGCRRVLDLSVEPMRDETGAVAGVICAAIDVTESADIREALARAHAEAERANQAKSRFLAAASHDLRQPFQAMSLFHHILMSKLDDPHQLEVAGKLGEALTAGNTLLSTLLDTSALEVGNVKPRVVEFDVQDILSRLAVEIGDQAIDRGLLLRMVPCSVRVKSDPILLERMVRNLLVNALRYTTEGRILLGCRRRSTADGGMRLSIEVWDTGPGIAEAEMAAIFEDFYRCGTDQRDSGRGLGLGLSIVRRMAEMLDHPVTVRSRVGHGTMFAVSIPVVAQQCSCCAAAD</sequence>
<dbReference type="InterPro" id="IPR006189">
    <property type="entry name" value="CHASE_dom"/>
</dbReference>
<evidence type="ECO:0000256" key="2">
    <source>
        <dbReference type="ARBA" id="ARBA00004370"/>
    </source>
</evidence>
<dbReference type="NCBIfam" id="TIGR00229">
    <property type="entry name" value="sensory_box"/>
    <property type="match status" value="1"/>
</dbReference>
<dbReference type="InterPro" id="IPR000014">
    <property type="entry name" value="PAS"/>
</dbReference>
<keyword evidence="8 11" id="KW-1133">Transmembrane helix</keyword>
<keyword evidence="16" id="KW-1185">Reference proteome</keyword>
<dbReference type="EMBL" id="PDKW01000043">
    <property type="protein sequence ID" value="PGH54365.1"/>
    <property type="molecule type" value="Genomic_DNA"/>
</dbReference>
<dbReference type="SMART" id="SM00388">
    <property type="entry name" value="HisKA"/>
    <property type="match status" value="1"/>
</dbReference>
<dbReference type="PANTHER" id="PTHR43711:SF1">
    <property type="entry name" value="HISTIDINE KINASE 1"/>
    <property type="match status" value="1"/>
</dbReference>
<dbReference type="InterPro" id="IPR036097">
    <property type="entry name" value="HisK_dim/P_sf"/>
</dbReference>
<feature type="domain" description="PAC" evidence="13">
    <location>
        <begin position="462"/>
        <end position="515"/>
    </location>
</feature>
<evidence type="ECO:0000256" key="8">
    <source>
        <dbReference type="ARBA" id="ARBA00022989"/>
    </source>
</evidence>
<dbReference type="Pfam" id="PF08448">
    <property type="entry name" value="PAS_4"/>
    <property type="match status" value="1"/>
</dbReference>
<evidence type="ECO:0000256" key="9">
    <source>
        <dbReference type="ARBA" id="ARBA00023012"/>
    </source>
</evidence>
<dbReference type="GO" id="GO:0016020">
    <property type="term" value="C:membrane"/>
    <property type="evidence" value="ECO:0007669"/>
    <property type="project" value="UniProtKB-SubCell"/>
</dbReference>
<dbReference type="InterPro" id="IPR003594">
    <property type="entry name" value="HATPase_dom"/>
</dbReference>
<dbReference type="Gene3D" id="3.30.565.10">
    <property type="entry name" value="Histidine kinase-like ATPase, C-terminal domain"/>
    <property type="match status" value="1"/>
</dbReference>
<dbReference type="SUPFAM" id="SSF55785">
    <property type="entry name" value="PYP-like sensor domain (PAS domain)"/>
    <property type="match status" value="1"/>
</dbReference>
<evidence type="ECO:0000313" key="15">
    <source>
        <dbReference type="EMBL" id="PGH54365.1"/>
    </source>
</evidence>
<dbReference type="Pfam" id="PF02518">
    <property type="entry name" value="HATPase_c"/>
    <property type="match status" value="1"/>
</dbReference>
<evidence type="ECO:0000256" key="3">
    <source>
        <dbReference type="ARBA" id="ARBA00012438"/>
    </source>
</evidence>
<dbReference type="InterPro" id="IPR003661">
    <property type="entry name" value="HisK_dim/P_dom"/>
</dbReference>
<evidence type="ECO:0000256" key="10">
    <source>
        <dbReference type="ARBA" id="ARBA00023136"/>
    </source>
</evidence>
<dbReference type="CDD" id="cd00130">
    <property type="entry name" value="PAS"/>
    <property type="match status" value="1"/>
</dbReference>
<dbReference type="InterPro" id="IPR005467">
    <property type="entry name" value="His_kinase_dom"/>
</dbReference>
<comment type="subcellular location">
    <subcellularLocation>
        <location evidence="2">Membrane</location>
    </subcellularLocation>
</comment>
<evidence type="ECO:0000256" key="7">
    <source>
        <dbReference type="ARBA" id="ARBA00022777"/>
    </source>
</evidence>
<organism evidence="15 16">
    <name type="scientific">Azospirillum palustre</name>
    <dbReference type="NCBI Taxonomy" id="2044885"/>
    <lineage>
        <taxon>Bacteria</taxon>
        <taxon>Pseudomonadati</taxon>
        <taxon>Pseudomonadota</taxon>
        <taxon>Alphaproteobacteria</taxon>
        <taxon>Rhodospirillales</taxon>
        <taxon>Azospirillaceae</taxon>
        <taxon>Azospirillum</taxon>
    </lineage>
</organism>
<comment type="caution">
    <text evidence="15">The sequence shown here is derived from an EMBL/GenBank/DDBJ whole genome shotgun (WGS) entry which is preliminary data.</text>
</comment>
<evidence type="ECO:0000256" key="1">
    <source>
        <dbReference type="ARBA" id="ARBA00000085"/>
    </source>
</evidence>
<feature type="transmembrane region" description="Helical" evidence="11">
    <location>
        <begin position="12"/>
        <end position="32"/>
    </location>
</feature>
<keyword evidence="10 11" id="KW-0472">Membrane</keyword>
<evidence type="ECO:0000259" key="13">
    <source>
        <dbReference type="PROSITE" id="PS50113"/>
    </source>
</evidence>
<dbReference type="Gene3D" id="1.10.287.130">
    <property type="match status" value="1"/>
</dbReference>
<dbReference type="InterPro" id="IPR050736">
    <property type="entry name" value="Sensor_HK_Regulatory"/>
</dbReference>
<dbReference type="InterPro" id="IPR000700">
    <property type="entry name" value="PAS-assoc_C"/>
</dbReference>
<feature type="domain" description="CHASE" evidence="14">
    <location>
        <begin position="75"/>
        <end position="261"/>
    </location>
</feature>
<dbReference type="OrthoDB" id="9764438at2"/>
<dbReference type="RefSeq" id="WP_098740401.1">
    <property type="nucleotide sequence ID" value="NZ_PDKW01000043.1"/>
</dbReference>
<dbReference type="SUPFAM" id="SSF47384">
    <property type="entry name" value="Homodimeric domain of signal transducing histidine kinase"/>
    <property type="match status" value="1"/>
</dbReference>
<dbReference type="InterPro" id="IPR035965">
    <property type="entry name" value="PAS-like_dom_sf"/>
</dbReference>
<dbReference type="Gene3D" id="3.30.450.350">
    <property type="entry name" value="CHASE domain"/>
    <property type="match status" value="1"/>
</dbReference>
<dbReference type="PANTHER" id="PTHR43711">
    <property type="entry name" value="TWO-COMPONENT HISTIDINE KINASE"/>
    <property type="match status" value="1"/>
</dbReference>
<evidence type="ECO:0000259" key="14">
    <source>
        <dbReference type="PROSITE" id="PS50839"/>
    </source>
</evidence>
<evidence type="ECO:0000256" key="5">
    <source>
        <dbReference type="ARBA" id="ARBA00022679"/>
    </source>
</evidence>
<name>A0A2B8B8V3_9PROT</name>
<evidence type="ECO:0000256" key="4">
    <source>
        <dbReference type="ARBA" id="ARBA00022553"/>
    </source>
</evidence>
<keyword evidence="5" id="KW-0808">Transferase</keyword>
<evidence type="ECO:0000256" key="6">
    <source>
        <dbReference type="ARBA" id="ARBA00022692"/>
    </source>
</evidence>
<keyword evidence="9" id="KW-0902">Two-component regulatory system</keyword>
<dbReference type="InterPro" id="IPR042240">
    <property type="entry name" value="CHASE_sf"/>
</dbReference>
<reference evidence="16" key="1">
    <citation type="submission" date="2017-10" db="EMBL/GenBank/DDBJ databases">
        <authorList>
            <person name="Kravchenko I.K."/>
            <person name="Grouzdev D.S."/>
        </authorList>
    </citation>
    <scope>NUCLEOTIDE SEQUENCE [LARGE SCALE GENOMIC DNA]</scope>
    <source>
        <strain evidence="16">B2</strain>
    </source>
</reference>
<dbReference type="PROSITE" id="PS50113">
    <property type="entry name" value="PAC"/>
    <property type="match status" value="1"/>
</dbReference>
<dbReference type="InterPro" id="IPR013656">
    <property type="entry name" value="PAS_4"/>
</dbReference>
<evidence type="ECO:0000256" key="11">
    <source>
        <dbReference type="SAM" id="Phobius"/>
    </source>
</evidence>
<dbReference type="PROSITE" id="PS50839">
    <property type="entry name" value="CHASE"/>
    <property type="match status" value="1"/>
</dbReference>
<dbReference type="SMART" id="SM01079">
    <property type="entry name" value="CHASE"/>
    <property type="match status" value="1"/>
</dbReference>